<dbReference type="PROSITE" id="PS00178">
    <property type="entry name" value="AA_TRNA_LIGASE_I"/>
    <property type="match status" value="1"/>
</dbReference>
<evidence type="ECO:0000259" key="9">
    <source>
        <dbReference type="Pfam" id="PF00749"/>
    </source>
</evidence>
<dbReference type="InterPro" id="IPR014729">
    <property type="entry name" value="Rossmann-like_a/b/a_fold"/>
</dbReference>
<comment type="caution">
    <text evidence="8">Lacks conserved residue(s) required for the propagation of feature annotation.</text>
</comment>
<dbReference type="InterPro" id="IPR000924">
    <property type="entry name" value="Glu/Gln-tRNA-synth"/>
</dbReference>
<sequence length="464" mass="53888">MSKVATRFAPSPTGALHIGGVRTALFNWLYSKNQKGTFHLRIEDTDIERSKDEYKFQIIKSLKWIGIEHDGDEYIQSKKINDHVNIVNELLKNNHAYKCYCSSEEIEEQKKRARQKKLPYIYNRKWRDLTEAVAPKNIKPVIRFKSKIDGTSILKDLVQGDVEIENSTIEDFIILRNDGTPTYNLSATVDDHQMSMTHIIRGDDHKINTFKQIQIYIAMKWDLPQFAHIPLIHTIEGKKLSKRDNASTLDDYSKIGIMPDALRNYLLRLGWSYEDKEIFTLEESIKYFNLKGIGKSPSKLDMSRILSMNEHYIKTIDENDLYQQLLKYCELFKHKIENTKREKIKSSLTFLKNKAKTLEDIHNNSKYIIFDEIDQNQEDFKLIDSNAKKIISDFSKEISAIKDLNRVTLEPVINNLIESYKTNFKGVGQPLRIALTGSKFGPGIYDIIISLGKDETQKRLNKIV</sequence>
<dbReference type="SUPFAM" id="SSF52374">
    <property type="entry name" value="Nucleotidylyl transferase"/>
    <property type="match status" value="1"/>
</dbReference>
<dbReference type="Gene3D" id="3.40.50.620">
    <property type="entry name" value="HUPs"/>
    <property type="match status" value="1"/>
</dbReference>
<keyword evidence="12" id="KW-1185">Reference proteome</keyword>
<dbReference type="SUPFAM" id="SSF48163">
    <property type="entry name" value="An anticodon-binding domain of class I aminoacyl-tRNA synthetases"/>
    <property type="match status" value="1"/>
</dbReference>
<accession>A0ABX1T5V5</accession>
<keyword evidence="2 8" id="KW-0963">Cytoplasm</keyword>
<dbReference type="Pfam" id="PF19269">
    <property type="entry name" value="Anticodon_2"/>
    <property type="match status" value="1"/>
</dbReference>
<evidence type="ECO:0000256" key="6">
    <source>
        <dbReference type="ARBA" id="ARBA00022917"/>
    </source>
</evidence>
<reference evidence="11 12" key="1">
    <citation type="submission" date="2019-07" db="EMBL/GenBank/DDBJ databases">
        <title>SAR11 Genome Evolution.</title>
        <authorList>
            <person name="Giovannoni S."/>
        </authorList>
    </citation>
    <scope>NUCLEOTIDE SEQUENCE [LARGE SCALE GENOMIC DNA]</scope>
    <source>
        <strain evidence="11 12">HTCC9565</strain>
    </source>
</reference>
<feature type="domain" description="Glutamyl/glutaminyl-tRNA synthetase class Ib catalytic" evidence="9">
    <location>
        <begin position="3"/>
        <end position="304"/>
    </location>
</feature>
<dbReference type="InterPro" id="IPR033910">
    <property type="entry name" value="GluRS_core"/>
</dbReference>
<keyword evidence="7 8" id="KW-0030">Aminoacyl-tRNA synthetase</keyword>
<dbReference type="InterPro" id="IPR001412">
    <property type="entry name" value="aa-tRNA-synth_I_CS"/>
</dbReference>
<dbReference type="PANTHER" id="PTHR43311:SF2">
    <property type="entry name" value="GLUTAMATE--TRNA LIGASE, MITOCHONDRIAL-RELATED"/>
    <property type="match status" value="1"/>
</dbReference>
<dbReference type="EMBL" id="LANA01000002">
    <property type="protein sequence ID" value="NMN68085.1"/>
    <property type="molecule type" value="Genomic_DNA"/>
</dbReference>
<feature type="short sequence motif" description="'HIGH' region" evidence="8">
    <location>
        <begin position="10"/>
        <end position="20"/>
    </location>
</feature>
<dbReference type="Gene3D" id="1.10.10.350">
    <property type="match status" value="1"/>
</dbReference>
<dbReference type="InterPro" id="IPR004527">
    <property type="entry name" value="Glu-tRNA-ligase_bac/mito"/>
</dbReference>
<comment type="function">
    <text evidence="8">Catalyzes the attachment of glutamate to tRNA(Glu) in a two-step reaction: glutamate is first activated by ATP to form Glu-AMP and then transferred to the acceptor end of tRNA(Glu).</text>
</comment>
<evidence type="ECO:0000256" key="2">
    <source>
        <dbReference type="ARBA" id="ARBA00022490"/>
    </source>
</evidence>
<name>A0ABX1T5V5_PELUQ</name>
<evidence type="ECO:0000256" key="7">
    <source>
        <dbReference type="ARBA" id="ARBA00023146"/>
    </source>
</evidence>
<dbReference type="InterPro" id="IPR049940">
    <property type="entry name" value="GluQ/Sye"/>
</dbReference>
<keyword evidence="4 8" id="KW-0547">Nucleotide-binding</keyword>
<comment type="similarity">
    <text evidence="1 8">Belongs to the class-I aminoacyl-tRNA synthetase family. Glutamate--tRNA ligase type 1 subfamily.</text>
</comment>
<dbReference type="Proteomes" id="UP001166004">
    <property type="component" value="Unassembled WGS sequence"/>
</dbReference>
<feature type="short sequence motif" description="'KMSKS' region" evidence="8">
    <location>
        <begin position="239"/>
        <end position="243"/>
    </location>
</feature>
<protein>
    <recommendedName>
        <fullName evidence="8">Glutamate--tRNA ligase</fullName>
        <ecNumber evidence="8">6.1.1.17</ecNumber>
    </recommendedName>
    <alternativeName>
        <fullName evidence="8">Glutamyl-tRNA synthetase</fullName>
        <shortName evidence="8">GluRS</shortName>
    </alternativeName>
</protein>
<feature type="binding site" evidence="8">
    <location>
        <position position="242"/>
    </location>
    <ligand>
        <name>ATP</name>
        <dbReference type="ChEBI" id="CHEBI:30616"/>
    </ligand>
</feature>
<dbReference type="PANTHER" id="PTHR43311">
    <property type="entry name" value="GLUTAMATE--TRNA LIGASE"/>
    <property type="match status" value="1"/>
</dbReference>
<keyword evidence="6 8" id="KW-0648">Protein biosynthesis</keyword>
<comment type="caution">
    <text evidence="11">The sequence shown here is derived from an EMBL/GenBank/DDBJ whole genome shotgun (WGS) entry which is preliminary data.</text>
</comment>
<dbReference type="InterPro" id="IPR045462">
    <property type="entry name" value="aa-tRNA-synth_I_cd-bd"/>
</dbReference>
<evidence type="ECO:0000256" key="4">
    <source>
        <dbReference type="ARBA" id="ARBA00022741"/>
    </source>
</evidence>
<evidence type="ECO:0000256" key="5">
    <source>
        <dbReference type="ARBA" id="ARBA00022840"/>
    </source>
</evidence>
<evidence type="ECO:0000256" key="3">
    <source>
        <dbReference type="ARBA" id="ARBA00022598"/>
    </source>
</evidence>
<proteinExistence type="inferred from homology"/>
<dbReference type="HAMAP" id="MF_00022">
    <property type="entry name" value="Glu_tRNA_synth_type1"/>
    <property type="match status" value="1"/>
</dbReference>
<dbReference type="NCBIfam" id="TIGR00464">
    <property type="entry name" value="gltX_bact"/>
    <property type="match status" value="1"/>
</dbReference>
<gene>
    <name evidence="8" type="primary">gltX</name>
    <name evidence="11" type="ORF">VP91_00012470</name>
</gene>
<evidence type="ECO:0000313" key="11">
    <source>
        <dbReference type="EMBL" id="NMN68085.1"/>
    </source>
</evidence>
<evidence type="ECO:0000256" key="8">
    <source>
        <dbReference type="HAMAP-Rule" id="MF_00022"/>
    </source>
</evidence>
<feature type="domain" description="Aminoacyl-tRNA synthetase class I anticodon-binding" evidence="10">
    <location>
        <begin position="322"/>
        <end position="463"/>
    </location>
</feature>
<dbReference type="InterPro" id="IPR020058">
    <property type="entry name" value="Glu/Gln-tRNA-synth_Ib_cat-dom"/>
</dbReference>
<keyword evidence="3 8" id="KW-0436">Ligase</keyword>
<dbReference type="InterPro" id="IPR008925">
    <property type="entry name" value="aa_tRNA-synth_I_cd-bd_sf"/>
</dbReference>
<dbReference type="Pfam" id="PF00749">
    <property type="entry name" value="tRNA-synt_1c"/>
    <property type="match status" value="1"/>
</dbReference>
<dbReference type="CDD" id="cd00808">
    <property type="entry name" value="GluRS_core"/>
    <property type="match status" value="1"/>
</dbReference>
<evidence type="ECO:0000259" key="10">
    <source>
        <dbReference type="Pfam" id="PF19269"/>
    </source>
</evidence>
<keyword evidence="5 8" id="KW-0067">ATP-binding</keyword>
<evidence type="ECO:0000256" key="1">
    <source>
        <dbReference type="ARBA" id="ARBA00007894"/>
    </source>
</evidence>
<comment type="subcellular location">
    <subcellularLocation>
        <location evidence="8">Cytoplasm</location>
    </subcellularLocation>
</comment>
<dbReference type="RefSeq" id="WP_169036581.1">
    <property type="nucleotide sequence ID" value="NZ_LANA01000002.1"/>
</dbReference>
<dbReference type="InterPro" id="IPR020751">
    <property type="entry name" value="aa-tRNA-synth_I_codon-bd_sub2"/>
</dbReference>
<organism evidence="11 12">
    <name type="scientific">Pelagibacter ubique</name>
    <dbReference type="NCBI Taxonomy" id="198252"/>
    <lineage>
        <taxon>Bacteria</taxon>
        <taxon>Pseudomonadati</taxon>
        <taxon>Pseudomonadota</taxon>
        <taxon>Alphaproteobacteria</taxon>
        <taxon>Candidatus Pelagibacterales</taxon>
        <taxon>Candidatus Pelagibacteraceae</taxon>
        <taxon>Candidatus Pelagibacter</taxon>
    </lineage>
</organism>
<dbReference type="EC" id="6.1.1.17" evidence="8"/>
<comment type="catalytic activity">
    <reaction evidence="8">
        <text>tRNA(Glu) + L-glutamate + ATP = L-glutamyl-tRNA(Glu) + AMP + diphosphate</text>
        <dbReference type="Rhea" id="RHEA:23540"/>
        <dbReference type="Rhea" id="RHEA-COMP:9663"/>
        <dbReference type="Rhea" id="RHEA-COMP:9680"/>
        <dbReference type="ChEBI" id="CHEBI:29985"/>
        <dbReference type="ChEBI" id="CHEBI:30616"/>
        <dbReference type="ChEBI" id="CHEBI:33019"/>
        <dbReference type="ChEBI" id="CHEBI:78442"/>
        <dbReference type="ChEBI" id="CHEBI:78520"/>
        <dbReference type="ChEBI" id="CHEBI:456215"/>
        <dbReference type="EC" id="6.1.1.17"/>
    </reaction>
</comment>
<evidence type="ECO:0000313" key="12">
    <source>
        <dbReference type="Proteomes" id="UP001166004"/>
    </source>
</evidence>
<comment type="subunit">
    <text evidence="8">Monomer.</text>
</comment>
<dbReference type="PRINTS" id="PR00987">
    <property type="entry name" value="TRNASYNTHGLU"/>
</dbReference>